<sequence>MTGSGDRGSGGNDSDIGLADVIRQVRADLAAAQREGDAAGDGLRFTVDRVCLEMAVQVRREGSGRTGLRIGVVTADLGGGLSRDTTHRVQVELTPHRPGGTYLVGGEPGD</sequence>
<evidence type="ECO:0000313" key="3">
    <source>
        <dbReference type="Proteomes" id="UP001607069"/>
    </source>
</evidence>
<evidence type="ECO:0000313" key="2">
    <source>
        <dbReference type="EMBL" id="MFH0251286.1"/>
    </source>
</evidence>
<name>A0ABW7I0G0_9ACTN</name>
<feature type="domain" description="Trypsin-co-occurring" evidence="1">
    <location>
        <begin position="16"/>
        <end position="95"/>
    </location>
</feature>
<protein>
    <submittedName>
        <fullName evidence="2">Trypco2 family protein</fullName>
    </submittedName>
</protein>
<dbReference type="Pfam" id="PF19631">
    <property type="entry name" value="Trypco2"/>
    <property type="match status" value="1"/>
</dbReference>
<accession>A0ABW7I0G0</accession>
<keyword evidence="3" id="KW-1185">Reference proteome</keyword>
<proteinExistence type="predicted"/>
<gene>
    <name evidence="2" type="ORF">ACG5V6_24100</name>
</gene>
<comment type="caution">
    <text evidence="2">The sequence shown here is derived from an EMBL/GenBank/DDBJ whole genome shotgun (WGS) entry which is preliminary data.</text>
</comment>
<evidence type="ECO:0000259" key="1">
    <source>
        <dbReference type="Pfam" id="PF19631"/>
    </source>
</evidence>
<dbReference type="EMBL" id="JBIHMK010000127">
    <property type="protein sequence ID" value="MFH0251286.1"/>
    <property type="molecule type" value="Genomic_DNA"/>
</dbReference>
<dbReference type="RefSeq" id="WP_279948824.1">
    <property type="nucleotide sequence ID" value="NZ_BAABEN010000017.1"/>
</dbReference>
<reference evidence="2 3" key="1">
    <citation type="submission" date="2024-10" db="EMBL/GenBank/DDBJ databases">
        <authorList>
            <person name="Cho J.-C."/>
        </authorList>
    </citation>
    <scope>NUCLEOTIDE SEQUENCE [LARGE SCALE GENOMIC DNA]</scope>
    <source>
        <strain evidence="2 3">KCTC29696</strain>
    </source>
</reference>
<dbReference type="Proteomes" id="UP001607069">
    <property type="component" value="Unassembled WGS sequence"/>
</dbReference>
<dbReference type="InterPro" id="IPR045608">
    <property type="entry name" value="Trypco2"/>
</dbReference>
<organism evidence="2 3">
    <name type="scientific">Streptomyces chitinivorans</name>
    <dbReference type="NCBI Taxonomy" id="1257027"/>
    <lineage>
        <taxon>Bacteria</taxon>
        <taxon>Bacillati</taxon>
        <taxon>Actinomycetota</taxon>
        <taxon>Actinomycetes</taxon>
        <taxon>Kitasatosporales</taxon>
        <taxon>Streptomycetaceae</taxon>
        <taxon>Streptomyces</taxon>
    </lineage>
</organism>